<gene>
    <name evidence="2" type="ordered locus">Clole_0270</name>
</gene>
<keyword evidence="3" id="KW-1185">Reference proteome</keyword>
<organism evidence="2 3">
    <name type="scientific">Cellulosilyticum lentocellum (strain ATCC 49066 / DSM 5427 / NCIMB 11756 / RHM5)</name>
    <name type="common">Clostridium lentocellum</name>
    <dbReference type="NCBI Taxonomy" id="642492"/>
    <lineage>
        <taxon>Bacteria</taxon>
        <taxon>Bacillati</taxon>
        <taxon>Bacillota</taxon>
        <taxon>Clostridia</taxon>
        <taxon>Lachnospirales</taxon>
        <taxon>Cellulosilyticaceae</taxon>
        <taxon>Cellulosilyticum</taxon>
    </lineage>
</organism>
<dbReference type="EMBL" id="CP002582">
    <property type="protein sequence ID" value="ADZ82021.1"/>
    <property type="molecule type" value="Genomic_DNA"/>
</dbReference>
<dbReference type="AlphaFoldDB" id="F2JIU9"/>
<dbReference type="eggNOG" id="ENOG502ZG65">
    <property type="taxonomic scope" value="Bacteria"/>
</dbReference>
<feature type="transmembrane region" description="Helical" evidence="1">
    <location>
        <begin position="12"/>
        <end position="32"/>
    </location>
</feature>
<name>F2JIU9_CELLD</name>
<accession>F2JIU9</accession>
<feature type="transmembrane region" description="Helical" evidence="1">
    <location>
        <begin position="68"/>
        <end position="85"/>
    </location>
</feature>
<dbReference type="KEGG" id="cle:Clole_0270"/>
<feature type="transmembrane region" description="Helical" evidence="1">
    <location>
        <begin position="38"/>
        <end position="56"/>
    </location>
</feature>
<dbReference type="STRING" id="642492.Clole_0270"/>
<evidence type="ECO:0008006" key="4">
    <source>
        <dbReference type="Google" id="ProtNLM"/>
    </source>
</evidence>
<reference evidence="2 3" key="1">
    <citation type="journal article" date="2011" name="J. Bacteriol.">
        <title>Complete genome sequence of the cellulose-degrading bacterium Cellulosilyticum lentocellum.</title>
        <authorList>
            <consortium name="US DOE Joint Genome Institute"/>
            <person name="Miller D.A."/>
            <person name="Suen G."/>
            <person name="Bruce D."/>
            <person name="Copeland A."/>
            <person name="Cheng J.F."/>
            <person name="Detter C."/>
            <person name="Goodwin L.A."/>
            <person name="Han C.S."/>
            <person name="Hauser L.J."/>
            <person name="Land M.L."/>
            <person name="Lapidus A."/>
            <person name="Lucas S."/>
            <person name="Meincke L."/>
            <person name="Pitluck S."/>
            <person name="Tapia R."/>
            <person name="Teshima H."/>
            <person name="Woyke T."/>
            <person name="Fox B.G."/>
            <person name="Angert E.R."/>
            <person name="Currie C.R."/>
        </authorList>
    </citation>
    <scope>NUCLEOTIDE SEQUENCE [LARGE SCALE GENOMIC DNA]</scope>
    <source>
        <strain evidence="3">ATCC 49066 / DSM 5427 / NCIMB 11756 / RHM5</strain>
    </source>
</reference>
<evidence type="ECO:0000313" key="3">
    <source>
        <dbReference type="Proteomes" id="UP000008467"/>
    </source>
</evidence>
<sequence length="139" mass="15840">MNQFKKYLMIDCYAFTAVVLANAIFQALNIASEVPMKYSLYIFLVSSVIAFLMFLTDQFIVSNGIVKGIVHILDVLVPVFLSNMLQSGFQLKLIETLIVIGFSLAIYGIVYLMMYLSYREKDAKLNESIQKMRAKKQKS</sequence>
<keyword evidence="1" id="KW-0472">Membrane</keyword>
<proteinExistence type="predicted"/>
<dbReference type="RefSeq" id="WP_013655322.1">
    <property type="nucleotide sequence ID" value="NC_015275.1"/>
</dbReference>
<feature type="transmembrane region" description="Helical" evidence="1">
    <location>
        <begin position="97"/>
        <end position="118"/>
    </location>
</feature>
<dbReference type="Proteomes" id="UP000008467">
    <property type="component" value="Chromosome"/>
</dbReference>
<keyword evidence="1" id="KW-1133">Transmembrane helix</keyword>
<evidence type="ECO:0000256" key="1">
    <source>
        <dbReference type="SAM" id="Phobius"/>
    </source>
</evidence>
<keyword evidence="1" id="KW-0812">Transmembrane</keyword>
<protein>
    <recommendedName>
        <fullName evidence="4">DUF3021 domain-containing protein</fullName>
    </recommendedName>
</protein>
<evidence type="ECO:0000313" key="2">
    <source>
        <dbReference type="EMBL" id="ADZ82021.1"/>
    </source>
</evidence>
<dbReference type="HOGENOM" id="CLU_1841535_0_0_9"/>